<feature type="signal peptide" evidence="1">
    <location>
        <begin position="1"/>
        <end position="21"/>
    </location>
</feature>
<sequence length="168" mass="18351">MNSIQVSLLGLLLSLATLTTANNVKPGVCPPERFLDYQNYPVHEFCQNDKDCSGNQKCCVDNKFKFCKPPAGERSGSCPSENTLIRQRCDDECTSDNECASGAKCCFRECGKRCLPLVGGKRLLAAPPGCFIACNVEKKSRSHASTVKSALYFFPYTAGYVNNFAPAQ</sequence>
<keyword evidence="4" id="KW-1185">Reference proteome</keyword>
<dbReference type="AlphaFoldDB" id="A0AAV3AS19"/>
<dbReference type="PANTHER" id="PTHR19441">
    <property type="entry name" value="WHEY ACDIC PROTEIN WAP"/>
    <property type="match status" value="1"/>
</dbReference>
<dbReference type="PRINTS" id="PR00003">
    <property type="entry name" value="4DISULPHCORE"/>
</dbReference>
<keyword evidence="1" id="KW-0732">Signal</keyword>
<dbReference type="GO" id="GO:0004867">
    <property type="term" value="F:serine-type endopeptidase inhibitor activity"/>
    <property type="evidence" value="ECO:0007669"/>
    <property type="project" value="TreeGrafter"/>
</dbReference>
<name>A0AAV3AS19_PYXAD</name>
<proteinExistence type="predicted"/>
<feature type="domain" description="WAP" evidence="2">
    <location>
        <begin position="71"/>
        <end position="118"/>
    </location>
</feature>
<dbReference type="SMART" id="SM00217">
    <property type="entry name" value="WAP"/>
    <property type="match status" value="2"/>
</dbReference>
<dbReference type="Proteomes" id="UP001181693">
    <property type="component" value="Unassembled WGS sequence"/>
</dbReference>
<evidence type="ECO:0000313" key="4">
    <source>
        <dbReference type="Proteomes" id="UP001181693"/>
    </source>
</evidence>
<dbReference type="InterPro" id="IPR050514">
    <property type="entry name" value="WAP_four-disulfide_core"/>
</dbReference>
<dbReference type="InterPro" id="IPR008197">
    <property type="entry name" value="WAP_dom"/>
</dbReference>
<dbReference type="GO" id="GO:0005615">
    <property type="term" value="C:extracellular space"/>
    <property type="evidence" value="ECO:0007669"/>
    <property type="project" value="TreeGrafter"/>
</dbReference>
<dbReference type="Pfam" id="PF00095">
    <property type="entry name" value="WAP"/>
    <property type="match status" value="2"/>
</dbReference>
<dbReference type="SUPFAM" id="SSF57256">
    <property type="entry name" value="Elafin-like"/>
    <property type="match status" value="2"/>
</dbReference>
<organism evidence="3 4">
    <name type="scientific">Pyxicephalus adspersus</name>
    <name type="common">African bullfrog</name>
    <dbReference type="NCBI Taxonomy" id="30357"/>
    <lineage>
        <taxon>Eukaryota</taxon>
        <taxon>Metazoa</taxon>
        <taxon>Chordata</taxon>
        <taxon>Craniata</taxon>
        <taxon>Vertebrata</taxon>
        <taxon>Euteleostomi</taxon>
        <taxon>Amphibia</taxon>
        <taxon>Batrachia</taxon>
        <taxon>Anura</taxon>
        <taxon>Neobatrachia</taxon>
        <taxon>Ranoidea</taxon>
        <taxon>Pyxicephalidae</taxon>
        <taxon>Pyxicephalinae</taxon>
        <taxon>Pyxicephalus</taxon>
    </lineage>
</organism>
<comment type="caution">
    <text evidence="3">The sequence shown here is derived from an EMBL/GenBank/DDBJ whole genome shotgun (WGS) entry which is preliminary data.</text>
</comment>
<evidence type="ECO:0000256" key="1">
    <source>
        <dbReference type="SAM" id="SignalP"/>
    </source>
</evidence>
<dbReference type="Gene3D" id="4.10.75.10">
    <property type="entry name" value="Elafin-like"/>
    <property type="match status" value="2"/>
</dbReference>
<evidence type="ECO:0000313" key="3">
    <source>
        <dbReference type="EMBL" id="DBA27800.1"/>
    </source>
</evidence>
<gene>
    <name evidence="3" type="ORF">GDO54_008259</name>
</gene>
<evidence type="ECO:0000259" key="2">
    <source>
        <dbReference type="PROSITE" id="PS51390"/>
    </source>
</evidence>
<feature type="chain" id="PRO_5043785930" description="WAP domain-containing protein" evidence="1">
    <location>
        <begin position="22"/>
        <end position="168"/>
    </location>
</feature>
<dbReference type="PROSITE" id="PS51390">
    <property type="entry name" value="WAP"/>
    <property type="match status" value="1"/>
</dbReference>
<protein>
    <recommendedName>
        <fullName evidence="2">WAP domain-containing protein</fullName>
    </recommendedName>
</protein>
<dbReference type="PANTHER" id="PTHR19441:SF98">
    <property type="entry name" value="WAP DOMAIN-CONTAINING PROTEIN"/>
    <property type="match status" value="1"/>
</dbReference>
<dbReference type="GO" id="GO:0045087">
    <property type="term" value="P:innate immune response"/>
    <property type="evidence" value="ECO:0007669"/>
    <property type="project" value="TreeGrafter"/>
</dbReference>
<reference evidence="3" key="1">
    <citation type="thesis" date="2020" institute="ProQuest LLC" country="789 East Eisenhower Parkway, Ann Arbor, MI, USA">
        <title>Comparative Genomics and Chromosome Evolution.</title>
        <authorList>
            <person name="Mudd A.B."/>
        </authorList>
    </citation>
    <scope>NUCLEOTIDE SEQUENCE</scope>
    <source>
        <strain evidence="3">1538</strain>
        <tissue evidence="3">Blood</tissue>
    </source>
</reference>
<dbReference type="GO" id="GO:0019731">
    <property type="term" value="P:antibacterial humoral response"/>
    <property type="evidence" value="ECO:0007669"/>
    <property type="project" value="TreeGrafter"/>
</dbReference>
<accession>A0AAV3AS19</accession>
<dbReference type="InterPro" id="IPR036645">
    <property type="entry name" value="Elafin-like_sf"/>
</dbReference>
<dbReference type="EMBL" id="DYDO01000003">
    <property type="protein sequence ID" value="DBA27800.1"/>
    <property type="molecule type" value="Genomic_DNA"/>
</dbReference>